<comment type="caution">
    <text evidence="4">The sequence shown here is derived from an EMBL/GenBank/DDBJ whole genome shotgun (WGS) entry which is preliminary data.</text>
</comment>
<feature type="domain" description="Enoyl reductase (ER)" evidence="3">
    <location>
        <begin position="15"/>
        <end position="327"/>
    </location>
</feature>
<organism evidence="4 5">
    <name type="scientific">Ceratodon purpureus</name>
    <name type="common">Fire moss</name>
    <name type="synonym">Dicranum purpureum</name>
    <dbReference type="NCBI Taxonomy" id="3225"/>
    <lineage>
        <taxon>Eukaryota</taxon>
        <taxon>Viridiplantae</taxon>
        <taxon>Streptophyta</taxon>
        <taxon>Embryophyta</taxon>
        <taxon>Bryophyta</taxon>
        <taxon>Bryophytina</taxon>
        <taxon>Bryopsida</taxon>
        <taxon>Dicranidae</taxon>
        <taxon>Pseudoditrichales</taxon>
        <taxon>Ditrichaceae</taxon>
        <taxon>Ceratodon</taxon>
    </lineage>
</organism>
<dbReference type="InterPro" id="IPR013154">
    <property type="entry name" value="ADH-like_N"/>
</dbReference>
<dbReference type="OrthoDB" id="1855221at2759"/>
<dbReference type="InterPro" id="IPR013149">
    <property type="entry name" value="ADH-like_C"/>
</dbReference>
<dbReference type="InterPro" id="IPR036291">
    <property type="entry name" value="NAD(P)-bd_dom_sf"/>
</dbReference>
<dbReference type="Proteomes" id="UP000822688">
    <property type="component" value="Chromosome 1"/>
</dbReference>
<dbReference type="GO" id="GO:0070402">
    <property type="term" value="F:NADPH binding"/>
    <property type="evidence" value="ECO:0007669"/>
    <property type="project" value="TreeGrafter"/>
</dbReference>
<evidence type="ECO:0000256" key="2">
    <source>
        <dbReference type="ARBA" id="ARBA00023002"/>
    </source>
</evidence>
<dbReference type="PANTHER" id="PTHR48106">
    <property type="entry name" value="QUINONE OXIDOREDUCTASE PIG3-RELATED"/>
    <property type="match status" value="1"/>
</dbReference>
<evidence type="ECO:0000313" key="5">
    <source>
        <dbReference type="Proteomes" id="UP000822688"/>
    </source>
</evidence>
<evidence type="ECO:0000259" key="3">
    <source>
        <dbReference type="SMART" id="SM00829"/>
    </source>
</evidence>
<keyword evidence="1" id="KW-0521">NADP</keyword>
<dbReference type="Gene3D" id="3.90.180.10">
    <property type="entry name" value="Medium-chain alcohol dehydrogenases, catalytic domain"/>
    <property type="match status" value="1"/>
</dbReference>
<dbReference type="Pfam" id="PF00107">
    <property type="entry name" value="ADH_zinc_N"/>
    <property type="match status" value="1"/>
</dbReference>
<dbReference type="EMBL" id="CM026421">
    <property type="protein sequence ID" value="KAG0589203.1"/>
    <property type="molecule type" value="Genomic_DNA"/>
</dbReference>
<accession>A0A8T0J376</accession>
<dbReference type="InterPro" id="IPR011032">
    <property type="entry name" value="GroES-like_sf"/>
</dbReference>
<protein>
    <recommendedName>
        <fullName evidence="3">Enoyl reductase (ER) domain-containing protein</fullName>
    </recommendedName>
</protein>
<gene>
    <name evidence="4" type="ORF">KC19_1G003800</name>
</gene>
<sequence length="330" mass="35809">MSNVAIVQDGFKREDPLSTLKLVSKPIPRPAPGQVVVHLKLRNIHVFDFITLRGTGVANGTPGSEGYGIVHEVGKRVTKLHEGQRVVPIITEAITKGNGTWQEYICLDAEFVWPLPDAITDEQAAQFVINPWTSYSMLKELAAVPEGEYLLQTAAGSTLGKQVITLAKHLNIKLINVVRRSEQKAELKALGAEEIICSGDEDVVARVKEITGGKGAWGALDAVAGTMTQTLASCMRDGGQIFVYGMLGGLAASINVMDLWRNVQPVGWTLFKILLNPEKREACAAEVAALMIDGVIQVAEVEKYDLTDFKKAMVRADEVGSYRKILLASA</sequence>
<dbReference type="SUPFAM" id="SSF51735">
    <property type="entry name" value="NAD(P)-binding Rossmann-fold domains"/>
    <property type="match status" value="1"/>
</dbReference>
<dbReference type="AlphaFoldDB" id="A0A8T0J376"/>
<dbReference type="Gene3D" id="3.40.50.720">
    <property type="entry name" value="NAD(P)-binding Rossmann-like Domain"/>
    <property type="match status" value="1"/>
</dbReference>
<keyword evidence="2" id="KW-0560">Oxidoreductase</keyword>
<dbReference type="PANTHER" id="PTHR48106:SF2">
    <property type="entry name" value="ZN2+-BINDING DEHYDROGENASE"/>
    <property type="match status" value="1"/>
</dbReference>
<dbReference type="InterPro" id="IPR020843">
    <property type="entry name" value="ER"/>
</dbReference>
<dbReference type="SMART" id="SM00829">
    <property type="entry name" value="PKS_ER"/>
    <property type="match status" value="1"/>
</dbReference>
<dbReference type="Pfam" id="PF08240">
    <property type="entry name" value="ADH_N"/>
    <property type="match status" value="1"/>
</dbReference>
<dbReference type="SUPFAM" id="SSF50129">
    <property type="entry name" value="GroES-like"/>
    <property type="match status" value="1"/>
</dbReference>
<dbReference type="CDD" id="cd05282">
    <property type="entry name" value="ETR_like"/>
    <property type="match status" value="1"/>
</dbReference>
<keyword evidence="5" id="KW-1185">Reference proteome</keyword>
<evidence type="ECO:0000256" key="1">
    <source>
        <dbReference type="ARBA" id="ARBA00022857"/>
    </source>
</evidence>
<dbReference type="GO" id="GO:0016651">
    <property type="term" value="F:oxidoreductase activity, acting on NAD(P)H"/>
    <property type="evidence" value="ECO:0007669"/>
    <property type="project" value="TreeGrafter"/>
</dbReference>
<proteinExistence type="predicted"/>
<reference evidence="4" key="1">
    <citation type="submission" date="2020-06" db="EMBL/GenBank/DDBJ databases">
        <title>WGS assembly of Ceratodon purpureus strain R40.</title>
        <authorList>
            <person name="Carey S.B."/>
            <person name="Jenkins J."/>
            <person name="Shu S."/>
            <person name="Lovell J.T."/>
            <person name="Sreedasyam A."/>
            <person name="Maumus F."/>
            <person name="Tiley G.P."/>
            <person name="Fernandez-Pozo N."/>
            <person name="Barry K."/>
            <person name="Chen C."/>
            <person name="Wang M."/>
            <person name="Lipzen A."/>
            <person name="Daum C."/>
            <person name="Saski C.A."/>
            <person name="Payton A.C."/>
            <person name="Mcbreen J.C."/>
            <person name="Conrad R.E."/>
            <person name="Kollar L.M."/>
            <person name="Olsson S."/>
            <person name="Huttunen S."/>
            <person name="Landis J.B."/>
            <person name="Wickett N.J."/>
            <person name="Johnson M.G."/>
            <person name="Rensing S.A."/>
            <person name="Grimwood J."/>
            <person name="Schmutz J."/>
            <person name="Mcdaniel S.F."/>
        </authorList>
    </citation>
    <scope>NUCLEOTIDE SEQUENCE</scope>
    <source>
        <strain evidence="4">R40</strain>
    </source>
</reference>
<evidence type="ECO:0000313" key="4">
    <source>
        <dbReference type="EMBL" id="KAG0589203.1"/>
    </source>
</evidence>
<name>A0A8T0J376_CERPU</name>